<proteinExistence type="predicted"/>
<feature type="region of interest" description="Disordered" evidence="2">
    <location>
        <begin position="226"/>
        <end position="320"/>
    </location>
</feature>
<keyword evidence="4" id="KW-1185">Reference proteome</keyword>
<gene>
    <name evidence="3" type="ORF">PGQ11_011674</name>
</gene>
<feature type="coiled-coil region" evidence="1">
    <location>
        <begin position="337"/>
        <end position="410"/>
    </location>
</feature>
<dbReference type="PANTHER" id="PTHR34117:SF1">
    <property type="entry name" value="STYLE CELL-CYCLE INHIBITOR 1"/>
    <property type="match status" value="1"/>
</dbReference>
<feature type="compositionally biased region" description="Basic and acidic residues" evidence="2">
    <location>
        <begin position="83"/>
        <end position="100"/>
    </location>
</feature>
<dbReference type="EMBL" id="JAPCWZ010000007">
    <property type="protein sequence ID" value="KAK8855762.1"/>
    <property type="molecule type" value="Genomic_DNA"/>
</dbReference>
<dbReference type="PANTHER" id="PTHR34117">
    <property type="entry name" value="STYLE CELL-CYCLE INHIBITOR 1"/>
    <property type="match status" value="1"/>
</dbReference>
<evidence type="ECO:0000256" key="1">
    <source>
        <dbReference type="SAM" id="Coils"/>
    </source>
</evidence>
<protein>
    <recommendedName>
        <fullName evidence="5">RNA helicase HEL117</fullName>
    </recommendedName>
</protein>
<evidence type="ECO:0000256" key="2">
    <source>
        <dbReference type="SAM" id="MobiDB-lite"/>
    </source>
</evidence>
<dbReference type="Proteomes" id="UP001390339">
    <property type="component" value="Unassembled WGS sequence"/>
</dbReference>
<reference evidence="3 4" key="1">
    <citation type="journal article" date="2024" name="IMA Fungus">
        <title>Apiospora arundinis, a panoply of carbohydrate-active enzymes and secondary metabolites.</title>
        <authorList>
            <person name="Sorensen T."/>
            <person name="Petersen C."/>
            <person name="Muurmann A.T."/>
            <person name="Christiansen J.V."/>
            <person name="Brundto M.L."/>
            <person name="Overgaard C.K."/>
            <person name="Boysen A.T."/>
            <person name="Wollenberg R.D."/>
            <person name="Larsen T.O."/>
            <person name="Sorensen J.L."/>
            <person name="Nielsen K.L."/>
            <person name="Sondergaard T.E."/>
        </authorList>
    </citation>
    <scope>NUCLEOTIDE SEQUENCE [LARGE SCALE GENOMIC DNA]</scope>
    <source>
        <strain evidence="3 4">AAU 773</strain>
    </source>
</reference>
<evidence type="ECO:0000313" key="4">
    <source>
        <dbReference type="Proteomes" id="UP001390339"/>
    </source>
</evidence>
<feature type="compositionally biased region" description="Basic residues" evidence="2">
    <location>
        <begin position="45"/>
        <end position="60"/>
    </location>
</feature>
<evidence type="ECO:0008006" key="5">
    <source>
        <dbReference type="Google" id="ProtNLM"/>
    </source>
</evidence>
<comment type="caution">
    <text evidence="3">The sequence shown here is derived from an EMBL/GenBank/DDBJ whole genome shotgun (WGS) entry which is preliminary data.</text>
</comment>
<accession>A0ABR2I0T7</accession>
<sequence>MADTLRITTDVCKVQLPDHTEHCRTLKNMADQGTHGRVPEDGPFHNKHGRARSEKRKRTASRSPNRENRQRRRPNDADDYDTEERRSHQTRDTNTRDKDPQATSDSGRRRRHHGHHHHHHHHRSSHSSHHKERSSSTRTARVIPAELPYSSRPLSKADYDTFLPLLGRYLDIQKGKDIHDMEEREVRGRWKSFVGKWNEGSLANGWYDPEYFQEVIQTEAPYVAAPPAKQEQEPPATSPDTKQRSISPAPEPETRSNGSEDEDDDYGPSMPDKTRRTTTGRAGPGIPNLQDLDLRREQAEEDKSEQITQLRLQRKADRAEQKARLEELVPRAEAGTRERQLEKKREVNEKLKSFRERSPGAAEVVDDKELMGGGDSVAEYKQAKAAAERRKTERELRREEIERARAAEREEKLREYREREEDTMAVFKEIARQRFG</sequence>
<dbReference type="InterPro" id="IPR044688">
    <property type="entry name" value="SCI-1-like"/>
</dbReference>
<name>A0ABR2I0T7_9PEZI</name>
<feature type="region of interest" description="Disordered" evidence="2">
    <location>
        <begin position="29"/>
        <end position="146"/>
    </location>
</feature>
<keyword evidence="1" id="KW-0175">Coiled coil</keyword>
<feature type="compositionally biased region" description="Basic residues" evidence="2">
    <location>
        <begin position="108"/>
        <end position="132"/>
    </location>
</feature>
<feature type="compositionally biased region" description="Low complexity" evidence="2">
    <location>
        <begin position="226"/>
        <end position="235"/>
    </location>
</feature>
<feature type="compositionally biased region" description="Basic and acidic residues" evidence="2">
    <location>
        <begin position="64"/>
        <end position="76"/>
    </location>
</feature>
<organism evidence="3 4">
    <name type="scientific">Apiospora arundinis</name>
    <dbReference type="NCBI Taxonomy" id="335852"/>
    <lineage>
        <taxon>Eukaryota</taxon>
        <taxon>Fungi</taxon>
        <taxon>Dikarya</taxon>
        <taxon>Ascomycota</taxon>
        <taxon>Pezizomycotina</taxon>
        <taxon>Sordariomycetes</taxon>
        <taxon>Xylariomycetidae</taxon>
        <taxon>Amphisphaeriales</taxon>
        <taxon>Apiosporaceae</taxon>
        <taxon>Apiospora</taxon>
    </lineage>
</organism>
<evidence type="ECO:0000313" key="3">
    <source>
        <dbReference type="EMBL" id="KAK8855762.1"/>
    </source>
</evidence>